<accession>A0A8X8VU78</accession>
<keyword evidence="3" id="KW-0479">Metal-binding</keyword>
<evidence type="ECO:0000259" key="9">
    <source>
        <dbReference type="PROSITE" id="PS50035"/>
    </source>
</evidence>
<evidence type="ECO:0000256" key="3">
    <source>
        <dbReference type="ARBA" id="ARBA00022723"/>
    </source>
</evidence>
<comment type="caution">
    <text evidence="10">The sequence shown here is derived from an EMBL/GenBank/DDBJ whole genome shotgun (WGS) entry which is preliminary data.</text>
</comment>
<dbReference type="GO" id="GO:0009395">
    <property type="term" value="P:phospholipid catabolic process"/>
    <property type="evidence" value="ECO:0007669"/>
    <property type="project" value="TreeGrafter"/>
</dbReference>
<evidence type="ECO:0000256" key="4">
    <source>
        <dbReference type="ARBA" id="ARBA00022737"/>
    </source>
</evidence>
<evidence type="ECO:0000313" key="11">
    <source>
        <dbReference type="Proteomes" id="UP000298416"/>
    </source>
</evidence>
<evidence type="ECO:0000256" key="6">
    <source>
        <dbReference type="ARBA" id="ARBA00022837"/>
    </source>
</evidence>
<keyword evidence="8" id="KW-0443">Lipid metabolism</keyword>
<dbReference type="Gene3D" id="3.30.870.10">
    <property type="entry name" value="Endonuclease Chain A"/>
    <property type="match status" value="1"/>
</dbReference>
<dbReference type="InterPro" id="IPR015679">
    <property type="entry name" value="PLipase_D_fam"/>
</dbReference>
<dbReference type="GO" id="GO:0046872">
    <property type="term" value="F:metal ion binding"/>
    <property type="evidence" value="ECO:0007669"/>
    <property type="project" value="UniProtKB-KW"/>
</dbReference>
<dbReference type="SMART" id="SM00155">
    <property type="entry name" value="PLDc"/>
    <property type="match status" value="1"/>
</dbReference>
<dbReference type="GO" id="GO:0004630">
    <property type="term" value="F:phospholipase D activity"/>
    <property type="evidence" value="ECO:0007669"/>
    <property type="project" value="UniProtKB-EC"/>
</dbReference>
<dbReference type="InterPro" id="IPR001736">
    <property type="entry name" value="PLipase_D/transphosphatidylase"/>
</dbReference>
<dbReference type="Pfam" id="PF00614">
    <property type="entry name" value="PLDc"/>
    <property type="match status" value="1"/>
</dbReference>
<dbReference type="EMBL" id="PNBA02001065">
    <property type="protein sequence ID" value="KAG6382474.1"/>
    <property type="molecule type" value="Genomic_DNA"/>
</dbReference>
<keyword evidence="4" id="KW-0677">Repeat</keyword>
<dbReference type="PANTHER" id="PTHR18896:SF86">
    <property type="entry name" value="PHOSPHOLIPASE D DELTA"/>
    <property type="match status" value="1"/>
</dbReference>
<sequence>MKLDAHPLDYLNFYCIGNREQVTGPGAASGDAAKLERDPSFLISEAQKFQRFMIYVHAKGMVVDDEYVIIGSANINQRSMAGSKDTEIAMGGYQPHHTWAKKQNHPHGQVYGYRMSLWAEHLGMVEKVYNTPEDLDCVKRVNEVADDNWQRYTCDEFKELQGHILKYPVAVDADGNVNPLKGHENFPDVGGRVLGAHSPTIPDILTT</sequence>
<feature type="domain" description="PLD phosphodiesterase" evidence="9">
    <location>
        <begin position="52"/>
        <end position="79"/>
    </location>
</feature>
<evidence type="ECO:0000256" key="7">
    <source>
        <dbReference type="ARBA" id="ARBA00022963"/>
    </source>
</evidence>
<gene>
    <name evidence="10" type="ORF">SASPL_157857</name>
</gene>
<evidence type="ECO:0000256" key="8">
    <source>
        <dbReference type="ARBA" id="ARBA00023098"/>
    </source>
</evidence>
<reference evidence="10" key="1">
    <citation type="submission" date="2018-01" db="EMBL/GenBank/DDBJ databases">
        <authorList>
            <person name="Mao J.F."/>
        </authorList>
    </citation>
    <scope>NUCLEOTIDE SEQUENCE</scope>
    <source>
        <strain evidence="10">Huo1</strain>
        <tissue evidence="10">Leaf</tissue>
    </source>
</reference>
<name>A0A8X8VU78_SALSN</name>
<keyword evidence="7" id="KW-0442">Lipid degradation</keyword>
<dbReference type="Proteomes" id="UP000298416">
    <property type="component" value="Unassembled WGS sequence"/>
</dbReference>
<proteinExistence type="predicted"/>
<dbReference type="Pfam" id="PF12357">
    <property type="entry name" value="PLD_C"/>
    <property type="match status" value="1"/>
</dbReference>
<evidence type="ECO:0000256" key="1">
    <source>
        <dbReference type="ARBA" id="ARBA00000798"/>
    </source>
</evidence>
<dbReference type="PANTHER" id="PTHR18896">
    <property type="entry name" value="PHOSPHOLIPASE D"/>
    <property type="match status" value="1"/>
</dbReference>
<reference evidence="10" key="2">
    <citation type="submission" date="2020-08" db="EMBL/GenBank/DDBJ databases">
        <title>Plant Genome Project.</title>
        <authorList>
            <person name="Zhang R.-G."/>
        </authorList>
    </citation>
    <scope>NUCLEOTIDE SEQUENCE</scope>
    <source>
        <strain evidence="10">Huo1</strain>
        <tissue evidence="10">Leaf</tissue>
    </source>
</reference>
<dbReference type="SUPFAM" id="SSF56024">
    <property type="entry name" value="Phospholipase D/nuclease"/>
    <property type="match status" value="1"/>
</dbReference>
<evidence type="ECO:0000313" key="10">
    <source>
        <dbReference type="EMBL" id="KAG6382474.1"/>
    </source>
</evidence>
<keyword evidence="6" id="KW-0106">Calcium</keyword>
<comment type="catalytic activity">
    <reaction evidence="1">
        <text>a 1,2-diacyl-sn-glycero-3-phosphocholine + H2O = a 1,2-diacyl-sn-glycero-3-phosphate + choline + H(+)</text>
        <dbReference type="Rhea" id="RHEA:14445"/>
        <dbReference type="ChEBI" id="CHEBI:15354"/>
        <dbReference type="ChEBI" id="CHEBI:15377"/>
        <dbReference type="ChEBI" id="CHEBI:15378"/>
        <dbReference type="ChEBI" id="CHEBI:57643"/>
        <dbReference type="ChEBI" id="CHEBI:58608"/>
        <dbReference type="EC" id="3.1.4.4"/>
    </reaction>
</comment>
<evidence type="ECO:0000256" key="2">
    <source>
        <dbReference type="ARBA" id="ARBA00012027"/>
    </source>
</evidence>
<keyword evidence="5" id="KW-0378">Hydrolase</keyword>
<organism evidence="10">
    <name type="scientific">Salvia splendens</name>
    <name type="common">Scarlet sage</name>
    <dbReference type="NCBI Taxonomy" id="180675"/>
    <lineage>
        <taxon>Eukaryota</taxon>
        <taxon>Viridiplantae</taxon>
        <taxon>Streptophyta</taxon>
        <taxon>Embryophyta</taxon>
        <taxon>Tracheophyta</taxon>
        <taxon>Spermatophyta</taxon>
        <taxon>Magnoliopsida</taxon>
        <taxon>eudicotyledons</taxon>
        <taxon>Gunneridae</taxon>
        <taxon>Pentapetalae</taxon>
        <taxon>asterids</taxon>
        <taxon>lamiids</taxon>
        <taxon>Lamiales</taxon>
        <taxon>Lamiaceae</taxon>
        <taxon>Nepetoideae</taxon>
        <taxon>Mentheae</taxon>
        <taxon>Salviinae</taxon>
        <taxon>Salvia</taxon>
        <taxon>Salvia subgen. Calosphace</taxon>
        <taxon>core Calosphace</taxon>
    </lineage>
</organism>
<evidence type="ECO:0000256" key="5">
    <source>
        <dbReference type="ARBA" id="ARBA00022801"/>
    </source>
</evidence>
<dbReference type="AlphaFoldDB" id="A0A8X8VU78"/>
<keyword evidence="11" id="KW-1185">Reference proteome</keyword>
<dbReference type="PROSITE" id="PS50035">
    <property type="entry name" value="PLD"/>
    <property type="match status" value="1"/>
</dbReference>
<dbReference type="GO" id="GO:0005886">
    <property type="term" value="C:plasma membrane"/>
    <property type="evidence" value="ECO:0007669"/>
    <property type="project" value="TreeGrafter"/>
</dbReference>
<dbReference type="InterPro" id="IPR024632">
    <property type="entry name" value="PLipase_D_C"/>
</dbReference>
<dbReference type="EC" id="3.1.4.4" evidence="2"/>
<protein>
    <recommendedName>
        <fullName evidence="2">phospholipase D</fullName>
        <ecNumber evidence="2">3.1.4.4</ecNumber>
    </recommendedName>
</protein>